<dbReference type="OrthoDB" id="248699at2157"/>
<dbReference type="SMART" id="SM00089">
    <property type="entry name" value="PKD"/>
    <property type="match status" value="1"/>
</dbReference>
<protein>
    <recommendedName>
        <fullName evidence="2">PKD/Chitinase domain-containing protein</fullName>
    </recommendedName>
</protein>
<gene>
    <name evidence="3" type="ORF">EAF64_16985</name>
</gene>
<accession>A0A498KSC7</accession>
<dbReference type="CDD" id="cd00146">
    <property type="entry name" value="PKD"/>
    <property type="match status" value="1"/>
</dbReference>
<feature type="compositionally biased region" description="Acidic residues" evidence="1">
    <location>
        <begin position="283"/>
        <end position="295"/>
    </location>
</feature>
<evidence type="ECO:0000259" key="2">
    <source>
        <dbReference type="SMART" id="SM00089"/>
    </source>
</evidence>
<feature type="region of interest" description="Disordered" evidence="1">
    <location>
        <begin position="121"/>
        <end position="145"/>
    </location>
</feature>
<sequence length="354" mass="36360">MDRVIRGGLALSLVVALLAIPSVVAGEDNEPPLAEAGLDQQARAGETVRLDATGSRDTDGNVTGYDWSIETPSGGTITPDCGTCGTTSFSPGTPGRYNVTVTVTDDDGATKTDTLYVEVDPAPGPSVSLSGPADPTVEQSGTGGQPTGQATYVANFSRGGAPIDDVTWLVESEQTVQQSVNESSANSIKYVHSMESAANHTLTVRVVDTAGREATDSVSISPQVRNVGGGSDGGDDGYDGAMQVEWGDRTIIVQAPTMDASGDVVRQSNPTNRELTRAATADPGEEVETDFTDDGDGGRNENQDQVNEDPDEGYENGIINSAAGVSPGFGLVSGGSTSDDTGDSVTSTDLCLIC</sequence>
<evidence type="ECO:0000313" key="3">
    <source>
        <dbReference type="EMBL" id="RXK47467.1"/>
    </source>
</evidence>
<dbReference type="Proteomes" id="UP000289691">
    <property type="component" value="Unassembled WGS sequence"/>
</dbReference>
<keyword evidence="4" id="KW-1185">Reference proteome</keyword>
<feature type="region of interest" description="Disordered" evidence="1">
    <location>
        <begin position="257"/>
        <end position="321"/>
    </location>
</feature>
<organism evidence="3 4">
    <name type="scientific">Halorientalis pallida</name>
    <dbReference type="NCBI Taxonomy" id="2479928"/>
    <lineage>
        <taxon>Archaea</taxon>
        <taxon>Methanobacteriati</taxon>
        <taxon>Methanobacteriota</taxon>
        <taxon>Stenosarchaea group</taxon>
        <taxon>Halobacteria</taxon>
        <taxon>Halobacteriales</taxon>
        <taxon>Haloarculaceae</taxon>
        <taxon>Halorientalis</taxon>
    </lineage>
</organism>
<dbReference type="Pfam" id="PF18911">
    <property type="entry name" value="PKD_4"/>
    <property type="match status" value="1"/>
</dbReference>
<dbReference type="InterPro" id="IPR000601">
    <property type="entry name" value="PKD_dom"/>
</dbReference>
<dbReference type="InterPro" id="IPR013783">
    <property type="entry name" value="Ig-like_fold"/>
</dbReference>
<comment type="caution">
    <text evidence="3">The sequence shown here is derived from an EMBL/GenBank/DDBJ whole genome shotgun (WGS) entry which is preliminary data.</text>
</comment>
<dbReference type="SUPFAM" id="SSF49299">
    <property type="entry name" value="PKD domain"/>
    <property type="match status" value="1"/>
</dbReference>
<feature type="domain" description="PKD/Chitinase" evidence="2">
    <location>
        <begin position="33"/>
        <end position="122"/>
    </location>
</feature>
<proteinExistence type="predicted"/>
<dbReference type="EMBL" id="RDFA01000006">
    <property type="protein sequence ID" value="RXK47467.1"/>
    <property type="molecule type" value="Genomic_DNA"/>
</dbReference>
<reference evidence="3 4" key="1">
    <citation type="submission" date="2019-01" db="EMBL/GenBank/DDBJ databases">
        <title>Halorientalis sp. F13-25 a new haloarchaeum isolated from hypersaline water.</title>
        <authorList>
            <person name="Ana D.-V."/>
            <person name="Cristina S.-P."/>
            <person name="Antonio V."/>
        </authorList>
    </citation>
    <scope>NUCLEOTIDE SEQUENCE [LARGE SCALE GENOMIC DNA]</scope>
    <source>
        <strain evidence="3 4">F13-25</strain>
    </source>
</reference>
<feature type="region of interest" description="Disordered" evidence="1">
    <location>
        <begin position="214"/>
        <end position="236"/>
    </location>
</feature>
<dbReference type="InterPro" id="IPR022409">
    <property type="entry name" value="PKD/Chitinase_dom"/>
</dbReference>
<dbReference type="Gene3D" id="2.60.40.10">
    <property type="entry name" value="Immunoglobulins"/>
    <property type="match status" value="1"/>
</dbReference>
<evidence type="ECO:0000313" key="4">
    <source>
        <dbReference type="Proteomes" id="UP000289691"/>
    </source>
</evidence>
<evidence type="ECO:0000256" key="1">
    <source>
        <dbReference type="SAM" id="MobiDB-lite"/>
    </source>
</evidence>
<dbReference type="RefSeq" id="WP_129070170.1">
    <property type="nucleotide sequence ID" value="NZ_RDFA01000006.1"/>
</dbReference>
<dbReference type="AlphaFoldDB" id="A0A498KSC7"/>
<name>A0A498KSC7_9EURY</name>
<dbReference type="InterPro" id="IPR035986">
    <property type="entry name" value="PKD_dom_sf"/>
</dbReference>